<evidence type="ECO:0000256" key="3">
    <source>
        <dbReference type="ARBA" id="ARBA00022827"/>
    </source>
</evidence>
<dbReference type="Proteomes" id="UP001521137">
    <property type="component" value="Unassembled WGS sequence"/>
</dbReference>
<proteinExistence type="inferred from homology"/>
<dbReference type="PANTHER" id="PTHR43104:SF2">
    <property type="entry name" value="L-2-HYDROXYGLUTARATE DEHYDROGENASE, MITOCHONDRIAL"/>
    <property type="match status" value="1"/>
</dbReference>
<dbReference type="EMBL" id="JAKGAS010000008">
    <property type="protein sequence ID" value="MCF2949479.1"/>
    <property type="molecule type" value="Genomic_DNA"/>
</dbReference>
<protein>
    <submittedName>
        <fullName evidence="7">L-2-hydroxyglutarate oxidase</fullName>
        <ecNumber evidence="7">1.1.3.-</ecNumber>
    </submittedName>
</protein>
<keyword evidence="3" id="KW-0274">FAD</keyword>
<dbReference type="Gene3D" id="3.30.9.10">
    <property type="entry name" value="D-Amino Acid Oxidase, subunit A, domain 2"/>
    <property type="match status" value="1"/>
</dbReference>
<comment type="similarity">
    <text evidence="5">Belongs to the L2HGDH family.</text>
</comment>
<evidence type="ECO:0000313" key="7">
    <source>
        <dbReference type="EMBL" id="MCF2949479.1"/>
    </source>
</evidence>
<dbReference type="Pfam" id="PF01266">
    <property type="entry name" value="DAO"/>
    <property type="match status" value="1"/>
</dbReference>
<evidence type="ECO:0000313" key="8">
    <source>
        <dbReference type="Proteomes" id="UP001521137"/>
    </source>
</evidence>
<comment type="cofactor">
    <cofactor evidence="1">
        <name>FAD</name>
        <dbReference type="ChEBI" id="CHEBI:57692"/>
    </cofactor>
</comment>
<dbReference type="Gene3D" id="3.50.50.60">
    <property type="entry name" value="FAD/NAD(P)-binding domain"/>
    <property type="match status" value="1"/>
</dbReference>
<dbReference type="GO" id="GO:0016491">
    <property type="term" value="F:oxidoreductase activity"/>
    <property type="evidence" value="ECO:0007669"/>
    <property type="project" value="UniProtKB-KW"/>
</dbReference>
<dbReference type="PANTHER" id="PTHR43104">
    <property type="entry name" value="L-2-HYDROXYGLUTARATE DEHYDROGENASE, MITOCHONDRIAL"/>
    <property type="match status" value="1"/>
</dbReference>
<reference evidence="7 8" key="1">
    <citation type="submission" date="2022-01" db="EMBL/GenBank/DDBJ databases">
        <title>Paraglaciecola sp. G1-23.</title>
        <authorList>
            <person name="Jin M.S."/>
            <person name="Han D.M."/>
            <person name="Kim H.M."/>
            <person name="Jeon C.O."/>
        </authorList>
    </citation>
    <scope>NUCLEOTIDE SEQUENCE [LARGE SCALE GENOMIC DNA]</scope>
    <source>
        <strain evidence="7 8">G1-23</strain>
    </source>
</reference>
<dbReference type="NCBIfam" id="NF008726">
    <property type="entry name" value="PRK11728.1"/>
    <property type="match status" value="1"/>
</dbReference>
<dbReference type="RefSeq" id="WP_235313578.1">
    <property type="nucleotide sequence ID" value="NZ_JAKGAS010000008.1"/>
</dbReference>
<dbReference type="EC" id="1.1.3.-" evidence="7"/>
<evidence type="ECO:0000256" key="4">
    <source>
        <dbReference type="ARBA" id="ARBA00023002"/>
    </source>
</evidence>
<name>A0ABS9DCF9_9ALTE</name>
<organism evidence="7 8">
    <name type="scientific">Paraglaciecola algarum</name>
    <dbReference type="NCBI Taxonomy" id="3050085"/>
    <lineage>
        <taxon>Bacteria</taxon>
        <taxon>Pseudomonadati</taxon>
        <taxon>Pseudomonadota</taxon>
        <taxon>Gammaproteobacteria</taxon>
        <taxon>Alteromonadales</taxon>
        <taxon>Alteromonadaceae</taxon>
        <taxon>Paraglaciecola</taxon>
    </lineage>
</organism>
<dbReference type="SUPFAM" id="SSF51905">
    <property type="entry name" value="FAD/NAD(P)-binding domain"/>
    <property type="match status" value="1"/>
</dbReference>
<keyword evidence="2" id="KW-0285">Flavoprotein</keyword>
<feature type="domain" description="FAD dependent oxidoreductase" evidence="6">
    <location>
        <begin position="5"/>
        <end position="392"/>
    </location>
</feature>
<evidence type="ECO:0000259" key="6">
    <source>
        <dbReference type="Pfam" id="PF01266"/>
    </source>
</evidence>
<comment type="caution">
    <text evidence="7">The sequence shown here is derived from an EMBL/GenBank/DDBJ whole genome shotgun (WGS) entry which is preliminary data.</text>
</comment>
<dbReference type="InterPro" id="IPR036188">
    <property type="entry name" value="FAD/NAD-bd_sf"/>
</dbReference>
<evidence type="ECO:0000256" key="1">
    <source>
        <dbReference type="ARBA" id="ARBA00001974"/>
    </source>
</evidence>
<evidence type="ECO:0000256" key="2">
    <source>
        <dbReference type="ARBA" id="ARBA00022630"/>
    </source>
</evidence>
<dbReference type="InterPro" id="IPR006076">
    <property type="entry name" value="FAD-dep_OxRdtase"/>
</dbReference>
<evidence type="ECO:0000256" key="5">
    <source>
        <dbReference type="ARBA" id="ARBA00037941"/>
    </source>
</evidence>
<sequence>MKRYDFIIVGAGIVGAATAYALIQKYPDKKILVVDKEKQCASHQTGRNSGVIHAGVYYAPGSLKAQYCKEGLKRTIEFCKQHDLPYEQCGKLLVATTPQELKCMQDLYSRCQQNQIECSLLDQTQLQKREPNIVGLGAIFVKDTGITNYTLITSTLLNLFKNQGGDVQFSCPIEYAKETSLGITLGNNANQFDCGFFINCAGIYADTIAKKLGLSFDFQLLPFRGEYFRLPEKYNKIVNHLIYPIPDPDLPFLGVHLTKMIDGSVTVGPNAVLALGKEAYAKTNINFKELWNTIKFKGFMPMTKAHLKSGLAEQRDSIFTQGYLRKVQKYCPDIQKQDLLAYPSGIRAQAVKEDGTLIHDFCFLHSPRSLHIGNAPSPAATSAMPIADAIVEKVLKALG</sequence>
<keyword evidence="8" id="KW-1185">Reference proteome</keyword>
<accession>A0ABS9DCF9</accession>
<keyword evidence="4 7" id="KW-0560">Oxidoreductase</keyword>
<gene>
    <name evidence="7" type="primary">lhgO</name>
    <name evidence="7" type="ORF">L0668_15270</name>
</gene>